<reference evidence="5" key="1">
    <citation type="journal article" date="2020" name="Stud. Mycol.">
        <title>101 Dothideomycetes genomes: a test case for predicting lifestyles and emergence of pathogens.</title>
        <authorList>
            <person name="Haridas S."/>
            <person name="Albert R."/>
            <person name="Binder M."/>
            <person name="Bloem J."/>
            <person name="Labutti K."/>
            <person name="Salamov A."/>
            <person name="Andreopoulos B."/>
            <person name="Baker S."/>
            <person name="Barry K."/>
            <person name="Bills G."/>
            <person name="Bluhm B."/>
            <person name="Cannon C."/>
            <person name="Castanera R."/>
            <person name="Culley D."/>
            <person name="Daum C."/>
            <person name="Ezra D."/>
            <person name="Gonzalez J."/>
            <person name="Henrissat B."/>
            <person name="Kuo A."/>
            <person name="Liang C."/>
            <person name="Lipzen A."/>
            <person name="Lutzoni F."/>
            <person name="Magnuson J."/>
            <person name="Mondo S."/>
            <person name="Nolan M."/>
            <person name="Ohm R."/>
            <person name="Pangilinan J."/>
            <person name="Park H.-J."/>
            <person name="Ramirez L."/>
            <person name="Alfaro M."/>
            <person name="Sun H."/>
            <person name="Tritt A."/>
            <person name="Yoshinaga Y."/>
            <person name="Zwiers L.-H."/>
            <person name="Turgeon B."/>
            <person name="Goodwin S."/>
            <person name="Spatafora J."/>
            <person name="Crous P."/>
            <person name="Grigoriev I."/>
        </authorList>
    </citation>
    <scope>NUCLEOTIDE SEQUENCE</scope>
    <source>
        <strain evidence="5">CBS 627.86</strain>
    </source>
</reference>
<keyword evidence="4" id="KW-0010">Activator</keyword>
<accession>A0A6A5ZS06</accession>
<dbReference type="InterPro" id="IPR019404">
    <property type="entry name" value="Mediator_Med11"/>
</dbReference>
<dbReference type="GO" id="GO:0006357">
    <property type="term" value="P:regulation of transcription by RNA polymerase II"/>
    <property type="evidence" value="ECO:0007669"/>
    <property type="project" value="InterPro"/>
</dbReference>
<keyword evidence="4" id="KW-0805">Transcription regulation</keyword>
<comment type="similarity">
    <text evidence="2 4">Belongs to the Mediator complex subunit 11 family.</text>
</comment>
<dbReference type="Pfam" id="PF10280">
    <property type="entry name" value="Med11"/>
    <property type="match status" value="1"/>
</dbReference>
<evidence type="ECO:0000256" key="3">
    <source>
        <dbReference type="ARBA" id="ARBA00023242"/>
    </source>
</evidence>
<evidence type="ECO:0000256" key="2">
    <source>
        <dbReference type="ARBA" id="ARBA00008186"/>
    </source>
</evidence>
<evidence type="ECO:0000256" key="1">
    <source>
        <dbReference type="ARBA" id="ARBA00004123"/>
    </source>
</evidence>
<dbReference type="OrthoDB" id="5418434at2759"/>
<protein>
    <recommendedName>
        <fullName evidence="4">Mediator of RNA polymerase II transcription subunit 11</fullName>
    </recommendedName>
    <alternativeName>
        <fullName evidence="4">Mediator complex subunit 11</fullName>
    </alternativeName>
</protein>
<evidence type="ECO:0000256" key="4">
    <source>
        <dbReference type="RuleBase" id="RU364147"/>
    </source>
</evidence>
<proteinExistence type="inferred from homology"/>
<dbReference type="Proteomes" id="UP000799770">
    <property type="component" value="Unassembled WGS sequence"/>
</dbReference>
<sequence length="203" mass="22219">MSSSQGPAAGQSQTPYHDTAAKNIRDLARINEEVRPLSSLIYAEHGLIWFQNLPQLLELTATALSQLTNRPIPVSSTSTSATDSTLVRERAFLQKSDELFRLINITRDALKSNVDRLTENDVIPKETTREVIANRPAGGQPQQAPAPQAVVTNGGLGEFDIGMLNARARVGREGEAVMRRVEKLLEGIVNREKKDEDSTMADG</sequence>
<comment type="subcellular location">
    <subcellularLocation>
        <location evidence="1 4">Nucleus</location>
    </subcellularLocation>
</comment>
<dbReference type="GO" id="GO:0003712">
    <property type="term" value="F:transcription coregulator activity"/>
    <property type="evidence" value="ECO:0007669"/>
    <property type="project" value="InterPro"/>
</dbReference>
<keyword evidence="6" id="KW-1185">Reference proteome</keyword>
<organism evidence="5 6">
    <name type="scientific">Lophiotrema nucula</name>
    <dbReference type="NCBI Taxonomy" id="690887"/>
    <lineage>
        <taxon>Eukaryota</taxon>
        <taxon>Fungi</taxon>
        <taxon>Dikarya</taxon>
        <taxon>Ascomycota</taxon>
        <taxon>Pezizomycotina</taxon>
        <taxon>Dothideomycetes</taxon>
        <taxon>Pleosporomycetidae</taxon>
        <taxon>Pleosporales</taxon>
        <taxon>Lophiotremataceae</taxon>
        <taxon>Lophiotrema</taxon>
    </lineage>
</organism>
<dbReference type="EMBL" id="ML977311">
    <property type="protein sequence ID" value="KAF2121885.1"/>
    <property type="molecule type" value="Genomic_DNA"/>
</dbReference>
<gene>
    <name evidence="4" type="primary">MED11</name>
    <name evidence="5" type="ORF">BDV96DRAFT_132853</name>
</gene>
<dbReference type="AlphaFoldDB" id="A0A6A5ZS06"/>
<evidence type="ECO:0000313" key="5">
    <source>
        <dbReference type="EMBL" id="KAF2121885.1"/>
    </source>
</evidence>
<name>A0A6A5ZS06_9PLEO</name>
<evidence type="ECO:0000313" key="6">
    <source>
        <dbReference type="Proteomes" id="UP000799770"/>
    </source>
</evidence>
<dbReference type="GO" id="GO:0016592">
    <property type="term" value="C:mediator complex"/>
    <property type="evidence" value="ECO:0007669"/>
    <property type="project" value="InterPro"/>
</dbReference>
<keyword evidence="3 4" id="KW-0539">Nucleus</keyword>
<comment type="function">
    <text evidence="4">Component of the Mediator complex, a coactivator involved in the regulated transcription of nearly all RNA polymerase II-dependent genes. Mediator functions as a bridge to convey information from gene-specific regulatory proteins to the basal RNA polymerase II transcription machinery. Mediator is recruited to promoters by direct interactions with regulatory proteins and serves as a scaffold for the assembly of a functional pre-initiation complex with RNA polymerase II and the general transcription factors.</text>
</comment>
<keyword evidence="4" id="KW-0804">Transcription</keyword>
<comment type="subunit">
    <text evidence="4">Component of the Mediator complex.</text>
</comment>